<keyword evidence="9" id="KW-1185">Reference proteome</keyword>
<keyword evidence="8" id="KW-0282">Flagellum</keyword>
<dbReference type="PANTHER" id="PTHR30435">
    <property type="entry name" value="FLAGELLAR PROTEIN"/>
    <property type="match status" value="1"/>
</dbReference>
<dbReference type="EMBL" id="JAFDVD010000015">
    <property type="protein sequence ID" value="MBM6401467.1"/>
    <property type="molecule type" value="Genomic_DNA"/>
</dbReference>
<accession>A0ABS2CNL0</accession>
<comment type="similarity">
    <text evidence="2 6">Belongs to the flagella basal body rod proteins family.</text>
</comment>
<reference evidence="8" key="1">
    <citation type="submission" date="2021-02" db="EMBL/GenBank/DDBJ databases">
        <title>Phycicoccus sp. MQZ13P-5T, whole genome shotgun sequence.</title>
        <authorList>
            <person name="Tuo L."/>
        </authorList>
    </citation>
    <scope>NUCLEOTIDE SEQUENCE</scope>
    <source>
        <strain evidence="8">MQZ13P-5</strain>
    </source>
</reference>
<sequence>MIDPIGDSTFRVLGRALTGLSARQRVIADNVANLQTPGFKAGRVDFESSLASAWQGGGDASAATIRVTRSTAPGGLDGNNVDLDQETLAATETGLSYQLGVQAMTDRFKVLRSAMGGA</sequence>
<evidence type="ECO:0000259" key="7">
    <source>
        <dbReference type="Pfam" id="PF00460"/>
    </source>
</evidence>
<keyword evidence="8" id="KW-0966">Cell projection</keyword>
<comment type="function">
    <text evidence="5 6">Structural component of flagellum, the bacterial motility apparatus. Part of the rod structure of flagellar basal body.</text>
</comment>
<evidence type="ECO:0000256" key="4">
    <source>
        <dbReference type="ARBA" id="ARBA00023143"/>
    </source>
</evidence>
<dbReference type="Proteomes" id="UP001430172">
    <property type="component" value="Unassembled WGS sequence"/>
</dbReference>
<proteinExistence type="inferred from homology"/>
<evidence type="ECO:0000313" key="8">
    <source>
        <dbReference type="EMBL" id="MBM6401467.1"/>
    </source>
</evidence>
<feature type="domain" description="Flagellar basal body rod protein N-terminal" evidence="7">
    <location>
        <begin position="10"/>
        <end position="40"/>
    </location>
</feature>
<comment type="caution">
    <text evidence="8">The sequence shown here is derived from an EMBL/GenBank/DDBJ whole genome shotgun (WGS) entry which is preliminary data.</text>
</comment>
<gene>
    <name evidence="8" type="ORF">JQN70_13795</name>
</gene>
<dbReference type="PANTHER" id="PTHR30435:SF12">
    <property type="entry name" value="FLAGELLAR BASAL BODY ROD PROTEIN FLGB"/>
    <property type="match status" value="1"/>
</dbReference>
<evidence type="ECO:0000256" key="6">
    <source>
        <dbReference type="PIRNR" id="PIRNR002889"/>
    </source>
</evidence>
<comment type="subunit">
    <text evidence="6">The basal body constitutes a major portion of the flagellar organelle and consists of a number of rings mounted on a central rod.</text>
</comment>
<dbReference type="Pfam" id="PF00460">
    <property type="entry name" value="Flg_bb_rod"/>
    <property type="match status" value="1"/>
</dbReference>
<protein>
    <recommendedName>
        <fullName evidence="3 6">Flagellar basal body rod protein FlgB</fullName>
    </recommendedName>
</protein>
<dbReference type="PIRSF" id="PIRSF002889">
    <property type="entry name" value="Rod_FlgB"/>
    <property type="match status" value="1"/>
</dbReference>
<evidence type="ECO:0000256" key="3">
    <source>
        <dbReference type="ARBA" id="ARBA00014376"/>
    </source>
</evidence>
<dbReference type="InterPro" id="IPR001444">
    <property type="entry name" value="Flag_bb_rod_N"/>
</dbReference>
<keyword evidence="8" id="KW-0969">Cilium</keyword>
<evidence type="ECO:0000256" key="2">
    <source>
        <dbReference type="ARBA" id="ARBA00009677"/>
    </source>
</evidence>
<dbReference type="InterPro" id="IPR006300">
    <property type="entry name" value="FlgB"/>
</dbReference>
<name>A0ABS2CNL0_9MICO</name>
<evidence type="ECO:0000313" key="9">
    <source>
        <dbReference type="Proteomes" id="UP001430172"/>
    </source>
</evidence>
<comment type="subcellular location">
    <subcellularLocation>
        <location evidence="1 6">Bacterial flagellum basal body</location>
    </subcellularLocation>
</comment>
<evidence type="ECO:0000256" key="5">
    <source>
        <dbReference type="ARBA" id="ARBA00024934"/>
    </source>
</evidence>
<evidence type="ECO:0000256" key="1">
    <source>
        <dbReference type="ARBA" id="ARBA00004117"/>
    </source>
</evidence>
<keyword evidence="4 6" id="KW-0975">Bacterial flagellum</keyword>
<dbReference type="RefSeq" id="WP_204131936.1">
    <property type="nucleotide sequence ID" value="NZ_JAFDVD010000015.1"/>
</dbReference>
<organism evidence="8 9">
    <name type="scientific">Phycicoccus sonneratiae</name>
    <dbReference type="NCBI Taxonomy" id="2807628"/>
    <lineage>
        <taxon>Bacteria</taxon>
        <taxon>Bacillati</taxon>
        <taxon>Actinomycetota</taxon>
        <taxon>Actinomycetes</taxon>
        <taxon>Micrococcales</taxon>
        <taxon>Intrasporangiaceae</taxon>
        <taxon>Phycicoccus</taxon>
    </lineage>
</organism>